<organism evidence="1">
    <name type="scientific">Pantoea sp. BJ2</name>
    <dbReference type="NCBI Taxonomy" id="3141322"/>
    <lineage>
        <taxon>Bacteria</taxon>
        <taxon>Pseudomonadati</taxon>
        <taxon>Pseudomonadota</taxon>
        <taxon>Gammaproteobacteria</taxon>
        <taxon>Enterobacterales</taxon>
        <taxon>Erwiniaceae</taxon>
        <taxon>Pantoea</taxon>
    </lineage>
</organism>
<sequence length="51" mass="6226">MKKVLFKECDALQHYHEYAEAVGRRLHTIREIFRGSHGKHQRYIRGVIQRY</sequence>
<evidence type="ECO:0000313" key="1">
    <source>
        <dbReference type="EMBL" id="XBV47467.1"/>
    </source>
</evidence>
<proteinExistence type="predicted"/>
<dbReference type="AlphaFoldDB" id="A0AAU7U3T5"/>
<gene>
    <name evidence="1" type="ORF">AAF463_24345</name>
</gene>
<name>A0AAU7U3T5_9GAMM</name>
<protein>
    <submittedName>
        <fullName evidence="1">Uncharacterized protein</fullName>
    </submittedName>
</protein>
<accession>A0AAU7U3T5</accession>
<dbReference type="EMBL" id="CP158294">
    <property type="protein sequence ID" value="XBV47467.1"/>
    <property type="molecule type" value="Genomic_DNA"/>
</dbReference>
<dbReference type="RefSeq" id="WP_350262492.1">
    <property type="nucleotide sequence ID" value="NZ_CP158294.1"/>
</dbReference>
<keyword evidence="1" id="KW-0614">Plasmid</keyword>
<geneLocation type="plasmid" evidence="1">
    <name>plasmindB</name>
</geneLocation>
<reference evidence="1" key="1">
    <citation type="submission" date="2024-06" db="EMBL/GenBank/DDBJ databases">
        <title>Multiomics insights into the TNT degradation mechanism by Pantoea sp. BJ2 isolated from an ammunition destruction site.</title>
        <authorList>
            <person name="Luo J."/>
        </authorList>
    </citation>
    <scope>NUCLEOTIDE SEQUENCE</scope>
    <source>
        <strain evidence="1">BJ2</strain>
        <plasmid evidence="1">plasmindB</plasmid>
    </source>
</reference>